<keyword evidence="2 3" id="KW-0175">Coiled coil</keyword>
<dbReference type="Ensembl" id="ENSELUT00000040164.3">
    <property type="protein sequence ID" value="ENSELUP00000017389.2"/>
    <property type="gene ID" value="ENSELUG00000000640.3"/>
</dbReference>
<dbReference type="Pfam" id="PF00038">
    <property type="entry name" value="Filament"/>
    <property type="match status" value="1"/>
</dbReference>
<name>A0A3P8YLG2_ESOLU</name>
<evidence type="ECO:0000313" key="6">
    <source>
        <dbReference type="Ensembl" id="ENSELUP00000017389.2"/>
    </source>
</evidence>
<feature type="domain" description="IF rod" evidence="5">
    <location>
        <begin position="411"/>
        <end position="735"/>
    </location>
</feature>
<protein>
    <recommendedName>
        <fullName evidence="5">IF rod domain-containing protein</fullName>
    </recommendedName>
</protein>
<evidence type="ECO:0000256" key="2">
    <source>
        <dbReference type="ARBA" id="ARBA00023054"/>
    </source>
</evidence>
<evidence type="ECO:0000313" key="7">
    <source>
        <dbReference type="Proteomes" id="UP000265140"/>
    </source>
</evidence>
<dbReference type="Bgee" id="ENSELUG00000000640">
    <property type="expression patterns" value="Expressed in stomach and 6 other cell types or tissues"/>
</dbReference>
<evidence type="ECO:0000259" key="5">
    <source>
        <dbReference type="Pfam" id="PF00038"/>
    </source>
</evidence>
<dbReference type="PANTHER" id="PTHR47147">
    <property type="entry name" value="SYNCOILIN"/>
    <property type="match status" value="1"/>
</dbReference>
<dbReference type="InterPro" id="IPR039008">
    <property type="entry name" value="IF_rod_dom"/>
</dbReference>
<dbReference type="OMA" id="RYEPMLL"/>
<keyword evidence="1" id="KW-0403">Intermediate filament</keyword>
<dbReference type="Proteomes" id="UP000265140">
    <property type="component" value="Chromosome 10"/>
</dbReference>
<dbReference type="STRING" id="8010.ENSELUP00000017389"/>
<dbReference type="InterPro" id="IPR027702">
    <property type="entry name" value="Syncoilin"/>
</dbReference>
<feature type="coiled-coil region" evidence="3">
    <location>
        <begin position="635"/>
        <end position="722"/>
    </location>
</feature>
<organism evidence="6 7">
    <name type="scientific">Esox lucius</name>
    <name type="common">Northern pike</name>
    <dbReference type="NCBI Taxonomy" id="8010"/>
    <lineage>
        <taxon>Eukaryota</taxon>
        <taxon>Metazoa</taxon>
        <taxon>Chordata</taxon>
        <taxon>Craniata</taxon>
        <taxon>Vertebrata</taxon>
        <taxon>Euteleostomi</taxon>
        <taxon>Actinopterygii</taxon>
        <taxon>Neopterygii</taxon>
        <taxon>Teleostei</taxon>
        <taxon>Protacanthopterygii</taxon>
        <taxon>Esociformes</taxon>
        <taxon>Esocidae</taxon>
        <taxon>Esox</taxon>
    </lineage>
</organism>
<reference evidence="7" key="1">
    <citation type="journal article" date="2014" name="PLoS ONE">
        <title>The genome and linkage map of the northern pike (Esox lucius): conserved synteny revealed between the salmonid sister group and the Neoteleostei.</title>
        <authorList>
            <person name="Rondeau E.B."/>
            <person name="Minkley D.R."/>
            <person name="Leong J.S."/>
            <person name="Messmer A.M."/>
            <person name="Jantzen J.R."/>
            <person name="von Schalburg K.R."/>
            <person name="Lemon C."/>
            <person name="Bird N.H."/>
            <person name="Koop B.F."/>
        </authorList>
    </citation>
    <scope>NUCLEOTIDE SEQUENCE</scope>
</reference>
<evidence type="ECO:0000256" key="1">
    <source>
        <dbReference type="ARBA" id="ARBA00022754"/>
    </source>
</evidence>
<evidence type="ECO:0000256" key="4">
    <source>
        <dbReference type="SAM" id="MobiDB-lite"/>
    </source>
</evidence>
<dbReference type="GO" id="GO:0005882">
    <property type="term" value="C:intermediate filament"/>
    <property type="evidence" value="ECO:0007669"/>
    <property type="project" value="UniProtKB-KW"/>
</dbReference>
<feature type="region of interest" description="Disordered" evidence="4">
    <location>
        <begin position="357"/>
        <end position="389"/>
    </location>
</feature>
<reference evidence="6" key="3">
    <citation type="submission" date="2025-08" db="UniProtKB">
        <authorList>
            <consortium name="Ensembl"/>
        </authorList>
    </citation>
    <scope>IDENTIFICATION</scope>
</reference>
<dbReference type="GeneTree" id="ENSGT00390000018108"/>
<dbReference type="PANTHER" id="PTHR47147:SF1">
    <property type="entry name" value="SYNCOILIN"/>
    <property type="match status" value="1"/>
</dbReference>
<evidence type="ECO:0000256" key="3">
    <source>
        <dbReference type="SAM" id="Coils"/>
    </source>
</evidence>
<sequence length="745" mass="83962">MEDQEPETDPEVCFDPLFINEEDQKGCEGFDEESRDPFLPFLRVSHTNPQMSGSAHIQSSLSATHRDGLDALQSQDKEMDIVFTSTGGESGESSGPQPTTGSGWVQTPLMEMDELLKSCGEMTGMSFSSHLSTRYTDTDLSRSAPNQNQSDMEKMNAMIGSCRKDILPSITSYTDTHLDASRVQCQSHLKEIDTILDQGGATGPSAQPQLPPLTSAGCQLSGTMAEYQTELMGMLSMLEKCMDEAGMNFGPLEWTYPSLPKGFGHPNVDELIKQKHAEGEIGDSLGMANHSTSQRVHQQNIVGEFGEHAESAMSEGLESEFCVDLQPPSYQSISTEEQMDGSGDSGQRHRGENVLGLSVRDPGEHGLGQSVKDPGEHGSGGSAEDPDACSMEGIQQETGMREVELTGSMQELEALGSDLEGYIEQVGRLEKRRDELMEELQALREEKIGTDEGDEREQEVQLRHTVNIDADRRREARMREWQSLRAERSEEEVKLFRVYLERQGLQEETRRLKRRLFSVTRECTQNQVLLATQQRGVAQLNKEKVELDALTIQLTEEASQLRSNHQNHLSTLHAQFQAHTSSQTPLPMEEITQSKRNSCGDIQQYLQSGLKSLEEWYEPMLLALLKRREGTSEALGRARQQAQELRGRLKPLREEEQKLGLQRACLEERMKLIEAQRREDIETYKETVDQLEETSREQRMEVQFQKRTNKEMEELTASLTEEVNLYRSIIDSQNQNDRTDVKEKT</sequence>
<dbReference type="OrthoDB" id="8842296at2759"/>
<reference evidence="6" key="2">
    <citation type="submission" date="2020-02" db="EMBL/GenBank/DDBJ databases">
        <title>Esox lucius (northern pike) genome, fEsoLuc1, primary haplotype.</title>
        <authorList>
            <person name="Myers G."/>
            <person name="Karagic N."/>
            <person name="Meyer A."/>
            <person name="Pippel M."/>
            <person name="Reichard M."/>
            <person name="Winkler S."/>
            <person name="Tracey A."/>
            <person name="Sims Y."/>
            <person name="Howe K."/>
            <person name="Rhie A."/>
            <person name="Formenti G."/>
            <person name="Durbin R."/>
            <person name="Fedrigo O."/>
            <person name="Jarvis E.D."/>
        </authorList>
    </citation>
    <scope>NUCLEOTIDE SEQUENCE [LARGE SCALE GENOMIC DNA]</scope>
</reference>
<dbReference type="AlphaFoldDB" id="A0A3P8YLG2"/>
<accession>A0A3P8YLG2</accession>
<proteinExistence type="predicted"/>
<reference evidence="6" key="4">
    <citation type="submission" date="2025-09" db="UniProtKB">
        <authorList>
            <consortium name="Ensembl"/>
        </authorList>
    </citation>
    <scope>IDENTIFICATION</scope>
</reference>
<feature type="compositionally biased region" description="Low complexity" evidence="4">
    <location>
        <begin position="84"/>
        <end position="95"/>
    </location>
</feature>
<dbReference type="InParanoid" id="A0A3P8YLG2"/>
<feature type="region of interest" description="Disordered" evidence="4">
    <location>
        <begin position="84"/>
        <end position="104"/>
    </location>
</feature>
<keyword evidence="7" id="KW-1185">Reference proteome</keyword>
<feature type="coiled-coil region" evidence="3">
    <location>
        <begin position="412"/>
        <end position="446"/>
    </location>
</feature>
<gene>
    <name evidence="6" type="primary">NIN</name>
</gene>